<accession>A0A1C5JG07</accession>
<evidence type="ECO:0000313" key="1">
    <source>
        <dbReference type="EMBL" id="SCG69438.1"/>
    </source>
</evidence>
<keyword evidence="2" id="KW-1185">Reference proteome</keyword>
<reference evidence="2" key="1">
    <citation type="submission" date="2016-06" db="EMBL/GenBank/DDBJ databases">
        <authorList>
            <person name="Varghese N."/>
            <person name="Submissions Spin"/>
        </authorList>
    </citation>
    <scope>NUCLEOTIDE SEQUENCE [LARGE SCALE GENOMIC DNA]</scope>
    <source>
        <strain evidence="2">DSM 43819</strain>
    </source>
</reference>
<dbReference type="EMBL" id="LT607754">
    <property type="protein sequence ID" value="SCG69438.1"/>
    <property type="molecule type" value="Genomic_DNA"/>
</dbReference>
<gene>
    <name evidence="1" type="ORF">GA0070613_4607</name>
</gene>
<sequence>MVYRVGDVLRISCPFTPTVVTGVDEAHVSVRWPWWEIDPDAAGSRWNGEAALGRADPDELYATDPPTLRLAPGDTCRVGIPARIIHVIEVHGYDPPQETGWLPRPSLSLLVLRAGEAPDAASEFQGTSIEPGGGVPFTLELVFRPYAFLEAGDDVADADGGAWRFDGPWTWAAYDSAGGVPAWPLTLLTGGADLAAVAAATATGSHEAEVTRWRRAAGLQYEAQPR</sequence>
<evidence type="ECO:0000313" key="2">
    <source>
        <dbReference type="Proteomes" id="UP000198221"/>
    </source>
</evidence>
<dbReference type="Proteomes" id="UP000198221">
    <property type="component" value="Chromosome I"/>
</dbReference>
<protein>
    <submittedName>
        <fullName evidence="1">Uncharacterized protein</fullName>
    </submittedName>
</protein>
<dbReference type="AlphaFoldDB" id="A0A1C5JG07"/>
<name>A0A1C5JG07_9ACTN</name>
<proteinExistence type="predicted"/>
<organism evidence="1 2">
    <name type="scientific">Micromonospora inositola</name>
    <dbReference type="NCBI Taxonomy" id="47865"/>
    <lineage>
        <taxon>Bacteria</taxon>
        <taxon>Bacillati</taxon>
        <taxon>Actinomycetota</taxon>
        <taxon>Actinomycetes</taxon>
        <taxon>Micromonosporales</taxon>
        <taxon>Micromonosporaceae</taxon>
        <taxon>Micromonospora</taxon>
    </lineage>
</organism>
<dbReference type="OrthoDB" id="4544554at2"/>